<dbReference type="SUPFAM" id="SSF82171">
    <property type="entry name" value="DPP6 N-terminal domain-like"/>
    <property type="match status" value="1"/>
</dbReference>
<keyword evidence="2" id="KW-0645">Protease</keyword>
<dbReference type="GO" id="GO:0006508">
    <property type="term" value="P:proteolysis"/>
    <property type="evidence" value="ECO:0007669"/>
    <property type="project" value="UniProtKB-KW"/>
</dbReference>
<evidence type="ECO:0000256" key="6">
    <source>
        <dbReference type="SAM" id="SignalP"/>
    </source>
</evidence>
<dbReference type="PANTHER" id="PTHR42776:SF13">
    <property type="entry name" value="DIPEPTIDYL-PEPTIDASE 5"/>
    <property type="match status" value="1"/>
</dbReference>
<organism evidence="8 9">
    <name type="scientific">Aquimonas voraii</name>
    <dbReference type="NCBI Taxonomy" id="265719"/>
    <lineage>
        <taxon>Bacteria</taxon>
        <taxon>Pseudomonadati</taxon>
        <taxon>Pseudomonadota</taxon>
        <taxon>Gammaproteobacteria</taxon>
        <taxon>Lysobacterales</taxon>
        <taxon>Lysobacteraceae</taxon>
        <taxon>Aquimonas</taxon>
    </lineage>
</organism>
<dbReference type="OrthoDB" id="9812921at2"/>
<feature type="chain" id="PRO_5011660554" evidence="6">
    <location>
        <begin position="27"/>
        <end position="687"/>
    </location>
</feature>
<dbReference type="InterPro" id="IPR011659">
    <property type="entry name" value="WD40"/>
</dbReference>
<evidence type="ECO:0000259" key="7">
    <source>
        <dbReference type="Pfam" id="PF00326"/>
    </source>
</evidence>
<keyword evidence="3 6" id="KW-0732">Signal</keyword>
<proteinExistence type="inferred from homology"/>
<evidence type="ECO:0000256" key="5">
    <source>
        <dbReference type="ARBA" id="ARBA00022825"/>
    </source>
</evidence>
<dbReference type="InterPro" id="IPR001375">
    <property type="entry name" value="Peptidase_S9_cat"/>
</dbReference>
<keyword evidence="4" id="KW-0378">Hydrolase</keyword>
<reference evidence="8 9" key="1">
    <citation type="submission" date="2016-10" db="EMBL/GenBank/DDBJ databases">
        <authorList>
            <person name="de Groot N.N."/>
        </authorList>
    </citation>
    <scope>NUCLEOTIDE SEQUENCE [LARGE SCALE GENOMIC DNA]</scope>
    <source>
        <strain evidence="8 9">DSM 16957</strain>
    </source>
</reference>
<dbReference type="Proteomes" id="UP000199603">
    <property type="component" value="Unassembled WGS sequence"/>
</dbReference>
<dbReference type="RefSeq" id="WP_091240116.1">
    <property type="nucleotide sequence ID" value="NZ_FNAG01000002.1"/>
</dbReference>
<dbReference type="InterPro" id="IPR011042">
    <property type="entry name" value="6-blade_b-propeller_TolB-like"/>
</dbReference>
<evidence type="ECO:0000313" key="9">
    <source>
        <dbReference type="Proteomes" id="UP000199603"/>
    </source>
</evidence>
<dbReference type="Gene3D" id="3.40.50.1820">
    <property type="entry name" value="alpha/beta hydrolase"/>
    <property type="match status" value="1"/>
</dbReference>
<evidence type="ECO:0000256" key="2">
    <source>
        <dbReference type="ARBA" id="ARBA00022670"/>
    </source>
</evidence>
<dbReference type="AlphaFoldDB" id="A0A1G6UDD5"/>
<protein>
    <submittedName>
        <fullName evidence="8">Dipeptidyl aminopeptidase/acylaminoacyl peptidase</fullName>
    </submittedName>
</protein>
<dbReference type="FunFam" id="3.40.50.1820:FF:000028">
    <property type="entry name" value="S9 family peptidase"/>
    <property type="match status" value="1"/>
</dbReference>
<dbReference type="SUPFAM" id="SSF53474">
    <property type="entry name" value="alpha/beta-Hydrolases"/>
    <property type="match status" value="1"/>
</dbReference>
<name>A0A1G6UDD5_9GAMM</name>
<evidence type="ECO:0000256" key="1">
    <source>
        <dbReference type="ARBA" id="ARBA00010040"/>
    </source>
</evidence>
<dbReference type="GO" id="GO:0004177">
    <property type="term" value="F:aminopeptidase activity"/>
    <property type="evidence" value="ECO:0007669"/>
    <property type="project" value="UniProtKB-KW"/>
</dbReference>
<dbReference type="Pfam" id="PF00326">
    <property type="entry name" value="Peptidase_S9"/>
    <property type="match status" value="1"/>
</dbReference>
<dbReference type="GO" id="GO:0004252">
    <property type="term" value="F:serine-type endopeptidase activity"/>
    <property type="evidence" value="ECO:0007669"/>
    <property type="project" value="TreeGrafter"/>
</dbReference>
<feature type="domain" description="Peptidase S9 prolyl oligopeptidase catalytic" evidence="7">
    <location>
        <begin position="478"/>
        <end position="686"/>
    </location>
</feature>
<keyword evidence="5" id="KW-0720">Serine protease</keyword>
<dbReference type="Gene3D" id="2.120.10.30">
    <property type="entry name" value="TolB, C-terminal domain"/>
    <property type="match status" value="2"/>
</dbReference>
<dbReference type="PANTHER" id="PTHR42776">
    <property type="entry name" value="SERINE PEPTIDASE S9 FAMILY MEMBER"/>
    <property type="match status" value="1"/>
</dbReference>
<comment type="similarity">
    <text evidence="1">Belongs to the peptidase S9C family.</text>
</comment>
<keyword evidence="9" id="KW-1185">Reference proteome</keyword>
<evidence type="ECO:0000313" key="8">
    <source>
        <dbReference type="EMBL" id="SDD39398.1"/>
    </source>
</evidence>
<dbReference type="EMBL" id="FNAG01000002">
    <property type="protein sequence ID" value="SDD39398.1"/>
    <property type="molecule type" value="Genomic_DNA"/>
</dbReference>
<accession>A0A1G6UDD5</accession>
<keyword evidence="8" id="KW-0031">Aminopeptidase</keyword>
<sequence length="687" mass="75799">MIQPLARFAFLLLAVPPLLASLPANAKERGLDARDLNALDRVGAPTLSPDGRLLAYTLREADLEANRAVTGVFLRGLEDGAEPRRVNTEGKSGNSPSFSPDGRTLYYLSAESGSMQLWAAPVRGGRARQVSDYPLDVGTYRISPDGRRVALSFRVHPDCADLACSKQRNEAKASAKTTGQSYDQLFVRHWDSWNDGQRNQLFVAELKDGQARGEPVRVSRGIDGDVPSMPFGGADDYTWAPDSQSLVFSVRVAGRIEPISTNFDLFHAEVTGDAAPRNLTPDNPAWDANPLFADDGKTLYYTAMKRPGFEADRMAVMALDIESGARREIAPEWDFSAGALSLHQGELYTTTNRLGEHPLFALKPDSGEARIVVGGGNVTGFALHGDTLVFQRDSLTQPAQLFVSTPKGGVERALTDFNRERLAGIGMGAFEQFSFEGHGGATVYGYVVKPVGYEAGQKYPVAFIIHGGPQGSMGNSFHYRWNPQTYAARGYGVVFIDFHGSTGYGQAFTDSISQDWGGKPLEDLQKGWAAALSRYEFLDGERACALGASYGGYMVNWIAGQWGEAWDCLVSHAGVFDTRMMGYSTEELWFTEWENGGTVYENPKAYEQFNPLLHVDKWNTPMLVIHGQLDYRIPVEQGIAAFTALQRRGVPSQFLYFPDENHWILKPANSVQWHDAVLDWLDRWTKE</sequence>
<feature type="signal peptide" evidence="6">
    <location>
        <begin position="1"/>
        <end position="26"/>
    </location>
</feature>
<gene>
    <name evidence="8" type="ORF">SAMN04488509_102286</name>
</gene>
<evidence type="ECO:0000256" key="4">
    <source>
        <dbReference type="ARBA" id="ARBA00022801"/>
    </source>
</evidence>
<dbReference type="Pfam" id="PF07676">
    <property type="entry name" value="PD40"/>
    <property type="match status" value="3"/>
</dbReference>
<dbReference type="InterPro" id="IPR029058">
    <property type="entry name" value="AB_hydrolase_fold"/>
</dbReference>
<dbReference type="STRING" id="265719.SAMN04488509_102286"/>
<evidence type="ECO:0000256" key="3">
    <source>
        <dbReference type="ARBA" id="ARBA00022729"/>
    </source>
</evidence>